<evidence type="ECO:0000313" key="3">
    <source>
        <dbReference type="Proteomes" id="UP000266178"/>
    </source>
</evidence>
<dbReference type="RefSeq" id="WP_119357417.1">
    <property type="nucleotide sequence ID" value="NZ_BJXM01000005.1"/>
</dbReference>
<feature type="domain" description="DUF1508" evidence="1">
    <location>
        <begin position="10"/>
        <end position="57"/>
    </location>
</feature>
<dbReference type="OrthoDB" id="9802792at2"/>
<comment type="caution">
    <text evidence="2">The sequence shown here is derived from an EMBL/GenBank/DDBJ whole genome shotgun (WGS) entry which is preliminary data.</text>
</comment>
<protein>
    <recommendedName>
        <fullName evidence="1">DUF1508 domain-containing protein</fullName>
    </recommendedName>
</protein>
<keyword evidence="3" id="KW-1185">Reference proteome</keyword>
<proteinExistence type="predicted"/>
<dbReference type="InterPro" id="IPR036913">
    <property type="entry name" value="YegP-like_sf"/>
</dbReference>
<dbReference type="EMBL" id="QWLB01000024">
    <property type="protein sequence ID" value="RIH92160.1"/>
    <property type="molecule type" value="Genomic_DNA"/>
</dbReference>
<evidence type="ECO:0000313" key="2">
    <source>
        <dbReference type="EMBL" id="RIH92160.1"/>
    </source>
</evidence>
<dbReference type="AlphaFoldDB" id="A0A399F7T0"/>
<reference evidence="2 3" key="1">
    <citation type="submission" date="2018-08" db="EMBL/GenBank/DDBJ databases">
        <title>Meiothermus granaticius genome AF-68 sequencing project.</title>
        <authorList>
            <person name="Da Costa M.S."/>
            <person name="Albuquerque L."/>
            <person name="Raposo P."/>
            <person name="Froufe H.J.C."/>
            <person name="Barroso C.S."/>
            <person name="Egas C."/>
        </authorList>
    </citation>
    <scope>NUCLEOTIDE SEQUENCE [LARGE SCALE GENOMIC DNA]</scope>
    <source>
        <strain evidence="2 3">AF-68</strain>
    </source>
</reference>
<dbReference type="InterPro" id="IPR051141">
    <property type="entry name" value="UPF0339_domain"/>
</dbReference>
<dbReference type="InterPro" id="IPR010879">
    <property type="entry name" value="DUF1508"/>
</dbReference>
<evidence type="ECO:0000259" key="1">
    <source>
        <dbReference type="Pfam" id="PF07411"/>
    </source>
</evidence>
<dbReference type="Gene3D" id="2.30.29.80">
    <property type="match status" value="1"/>
</dbReference>
<name>A0A399F7T0_9DEIN</name>
<dbReference type="SUPFAM" id="SSF160113">
    <property type="entry name" value="YegP-like"/>
    <property type="match status" value="2"/>
</dbReference>
<accession>A0A399F7T0</accession>
<sequence>MVGRFVLSQASNGQYMFNLKAGNGETILTSELYTSKSGALHGIESVKKNAALEGRYDRRAATNGSPYFVLKAANGEEIGRSETYSSAGAMENGIQSVMRNAPEASVVDETGSGAQ</sequence>
<feature type="domain" description="DUF1508" evidence="1">
    <location>
        <begin position="62"/>
        <end position="108"/>
    </location>
</feature>
<dbReference type="Proteomes" id="UP000266178">
    <property type="component" value="Unassembled WGS sequence"/>
</dbReference>
<dbReference type="Pfam" id="PF07411">
    <property type="entry name" value="DUF1508"/>
    <property type="match status" value="2"/>
</dbReference>
<dbReference type="PANTHER" id="PTHR40606">
    <property type="match status" value="1"/>
</dbReference>
<dbReference type="PANTHER" id="PTHR40606:SF1">
    <property type="entry name" value="UPF0339 PROTEIN YEGP"/>
    <property type="match status" value="1"/>
</dbReference>
<organism evidence="2 3">
    <name type="scientific">Meiothermus granaticius NBRC 107808</name>
    <dbReference type="NCBI Taxonomy" id="1227551"/>
    <lineage>
        <taxon>Bacteria</taxon>
        <taxon>Thermotogati</taxon>
        <taxon>Deinococcota</taxon>
        <taxon>Deinococci</taxon>
        <taxon>Thermales</taxon>
        <taxon>Thermaceae</taxon>
        <taxon>Meiothermus</taxon>
    </lineage>
</organism>
<gene>
    <name evidence="2" type="ORF">Mgrana_01939</name>
</gene>